<comment type="subcellular location">
    <subcellularLocation>
        <location evidence="1">Membrane</location>
        <topology evidence="1">Multi-pass membrane protein</topology>
    </subcellularLocation>
</comment>
<gene>
    <name evidence="7" type="ORF">ACGRVM_16220</name>
</gene>
<keyword evidence="8" id="KW-1185">Reference proteome</keyword>
<keyword evidence="3 5" id="KW-1133">Transmembrane helix</keyword>
<sequence length="222" mass="24143">MSWTGFVFVFTAFFATHSVPLRPNIKSGLAALIGARGFSLAYSVLSLGMLTLLIWSAGRAPHVELWPPMPWHRHAVHLGMLGTCLILALSVGRPNPLSFGGARNAVFDPAHPGIVRIFRHPVLAGLALWAGLHLLPNGDLAHVLLFSILAGFAIAGRALIDRRKRREMGDARWIELKSVISKAPFISKPRSWMSLALRIMAGIVAFAALLFLHPFVIGVPVV</sequence>
<dbReference type="RefSeq" id="WP_377173257.1">
    <property type="nucleotide sequence ID" value="NZ_JBHTJC010000008.1"/>
</dbReference>
<reference evidence="7 8" key="1">
    <citation type="submission" date="2024-10" db="EMBL/GenBank/DDBJ databases">
        <authorList>
            <person name="Yang X.-N."/>
        </authorList>
    </citation>
    <scope>NUCLEOTIDE SEQUENCE [LARGE SCALE GENOMIC DNA]</scope>
    <source>
        <strain evidence="7 8">CAU 1059</strain>
    </source>
</reference>
<feature type="transmembrane region" description="Helical" evidence="5">
    <location>
        <begin position="75"/>
        <end position="92"/>
    </location>
</feature>
<evidence type="ECO:0000313" key="8">
    <source>
        <dbReference type="Proteomes" id="UP001607157"/>
    </source>
</evidence>
<accession>A0ABW7IBN4</accession>
<name>A0ABW7IBN4_9RHOB</name>
<proteinExistence type="predicted"/>
<evidence type="ECO:0000256" key="1">
    <source>
        <dbReference type="ARBA" id="ARBA00004141"/>
    </source>
</evidence>
<dbReference type="EMBL" id="JBIHMM010000008">
    <property type="protein sequence ID" value="MFH0255453.1"/>
    <property type="molecule type" value="Genomic_DNA"/>
</dbReference>
<protein>
    <submittedName>
        <fullName evidence="7">NnrU family protein</fullName>
    </submittedName>
</protein>
<evidence type="ECO:0000256" key="4">
    <source>
        <dbReference type="ARBA" id="ARBA00023136"/>
    </source>
</evidence>
<evidence type="ECO:0000256" key="2">
    <source>
        <dbReference type="ARBA" id="ARBA00022692"/>
    </source>
</evidence>
<evidence type="ECO:0000256" key="3">
    <source>
        <dbReference type="ARBA" id="ARBA00022989"/>
    </source>
</evidence>
<keyword evidence="2 5" id="KW-0812">Transmembrane</keyword>
<evidence type="ECO:0000256" key="5">
    <source>
        <dbReference type="SAM" id="Phobius"/>
    </source>
</evidence>
<organism evidence="7 8">
    <name type="scientific">Roseovarius aquimarinus</name>
    <dbReference type="NCBI Taxonomy" id="1229156"/>
    <lineage>
        <taxon>Bacteria</taxon>
        <taxon>Pseudomonadati</taxon>
        <taxon>Pseudomonadota</taxon>
        <taxon>Alphaproteobacteria</taxon>
        <taxon>Rhodobacterales</taxon>
        <taxon>Roseobacteraceae</taxon>
        <taxon>Roseovarius</taxon>
    </lineage>
</organism>
<evidence type="ECO:0000313" key="7">
    <source>
        <dbReference type="EMBL" id="MFH0255453.1"/>
    </source>
</evidence>
<dbReference type="InterPro" id="IPR009915">
    <property type="entry name" value="NnrU_dom"/>
</dbReference>
<dbReference type="Pfam" id="PF07298">
    <property type="entry name" value="NnrU"/>
    <property type="match status" value="1"/>
</dbReference>
<dbReference type="Proteomes" id="UP001607157">
    <property type="component" value="Unassembled WGS sequence"/>
</dbReference>
<evidence type="ECO:0000259" key="6">
    <source>
        <dbReference type="Pfam" id="PF07298"/>
    </source>
</evidence>
<comment type="caution">
    <text evidence="7">The sequence shown here is derived from an EMBL/GenBank/DDBJ whole genome shotgun (WGS) entry which is preliminary data.</text>
</comment>
<feature type="transmembrane region" description="Helical" evidence="5">
    <location>
        <begin position="140"/>
        <end position="160"/>
    </location>
</feature>
<keyword evidence="4 5" id="KW-0472">Membrane</keyword>
<feature type="transmembrane region" description="Helical" evidence="5">
    <location>
        <begin position="195"/>
        <end position="217"/>
    </location>
</feature>
<feature type="domain" description="NnrU" evidence="6">
    <location>
        <begin position="6"/>
        <end position="220"/>
    </location>
</feature>
<feature type="transmembrane region" description="Helical" evidence="5">
    <location>
        <begin position="28"/>
        <end position="55"/>
    </location>
</feature>